<keyword evidence="6" id="KW-1185">Reference proteome</keyword>
<keyword evidence="2" id="KW-0663">Pyridoxal phosphate</keyword>
<accession>A0ABW9QQU0</accession>
<comment type="cofactor">
    <cofactor evidence="1">
        <name>pyridoxal 5'-phosphate</name>
        <dbReference type="ChEBI" id="CHEBI:597326"/>
    </cofactor>
</comment>
<dbReference type="PROSITE" id="PS00165">
    <property type="entry name" value="DEHYDRATASE_SER_THR"/>
    <property type="match status" value="1"/>
</dbReference>
<dbReference type="InterPro" id="IPR050147">
    <property type="entry name" value="Ser/Thr_Dehydratase"/>
</dbReference>
<evidence type="ECO:0000313" key="6">
    <source>
        <dbReference type="Proteomes" id="UP000437736"/>
    </source>
</evidence>
<comment type="caution">
    <text evidence="5">The sequence shown here is derived from an EMBL/GenBank/DDBJ whole genome shotgun (WGS) entry which is preliminary data.</text>
</comment>
<dbReference type="SUPFAM" id="SSF53686">
    <property type="entry name" value="Tryptophan synthase beta subunit-like PLP-dependent enzymes"/>
    <property type="match status" value="1"/>
</dbReference>
<evidence type="ECO:0000256" key="2">
    <source>
        <dbReference type="ARBA" id="ARBA00022898"/>
    </source>
</evidence>
<dbReference type="PANTHER" id="PTHR48078">
    <property type="entry name" value="THREONINE DEHYDRATASE, MITOCHONDRIAL-RELATED"/>
    <property type="match status" value="1"/>
</dbReference>
<dbReference type="Gene3D" id="3.40.50.1100">
    <property type="match status" value="2"/>
</dbReference>
<dbReference type="InterPro" id="IPR000634">
    <property type="entry name" value="Ser/Thr_deHydtase_PyrdxlP-BS"/>
</dbReference>
<evidence type="ECO:0000256" key="1">
    <source>
        <dbReference type="ARBA" id="ARBA00001933"/>
    </source>
</evidence>
<proteinExistence type="predicted"/>
<sequence length="255" mass="25834">MATAGGGWEEWCPACGRTYPVAAPVWRCDCGGLLDLRGPVVPEPVVAGGPWSLWRYAPVLPPLPAAAAVSLGEGMTPLVPAADGCWWKLDFLQPTLSFKDRGAAVLLAAAAGAGVERVVADSSGNAGTAVAAYAARAGIAAEVWVPGGTSRGKLAAMEAHGATVRVADGDREAAAAAARARAGDPGVFYASHVYQPLFVAGVKTVAYEIWEQRGGVAPDVVVVPAGNGTLVLGADAGFGELLAAGLIDRLPRIVA</sequence>
<gene>
    <name evidence="5" type="ORF">GHK86_05560</name>
</gene>
<reference evidence="5 6" key="1">
    <citation type="submission" date="2019-11" db="EMBL/GenBank/DDBJ databases">
        <title>Acidiferrimicrobium australis gen. nov., sp. nov., an acidophilic and obligately heterotrophic, member of the Actinobacteria that catalyses dissimilatory oxido- reduction of iron isolated from metal-rich acidic water in Chile.</title>
        <authorList>
            <person name="Gonzalez D."/>
            <person name="Huber K."/>
            <person name="Hedrich S."/>
            <person name="Rojas-Villalobos C."/>
            <person name="Quatrini R."/>
            <person name="Dinamarca M.A."/>
            <person name="Schwarz A."/>
            <person name="Canales C."/>
            <person name="Nancucheo I."/>
        </authorList>
    </citation>
    <scope>NUCLEOTIDE SEQUENCE [LARGE SCALE GENOMIC DNA]</scope>
    <source>
        <strain evidence="5 6">USS-CCA1</strain>
    </source>
</reference>
<evidence type="ECO:0000259" key="4">
    <source>
        <dbReference type="Pfam" id="PF00291"/>
    </source>
</evidence>
<dbReference type="InterPro" id="IPR001926">
    <property type="entry name" value="TrpB-like_PALP"/>
</dbReference>
<evidence type="ECO:0000256" key="3">
    <source>
        <dbReference type="ARBA" id="ARBA00023239"/>
    </source>
</evidence>
<feature type="non-terminal residue" evidence="5">
    <location>
        <position position="255"/>
    </location>
</feature>
<feature type="domain" description="Tryptophan synthase beta chain-like PALP" evidence="4">
    <location>
        <begin position="69"/>
        <end position="242"/>
    </location>
</feature>
<dbReference type="InterPro" id="IPR036052">
    <property type="entry name" value="TrpB-like_PALP_sf"/>
</dbReference>
<name>A0ABW9QQU0_9ACTN</name>
<dbReference type="EMBL" id="WJHE01000237">
    <property type="protein sequence ID" value="MST32192.1"/>
    <property type="molecule type" value="Genomic_DNA"/>
</dbReference>
<evidence type="ECO:0000313" key="5">
    <source>
        <dbReference type="EMBL" id="MST32192.1"/>
    </source>
</evidence>
<keyword evidence="3" id="KW-0456">Lyase</keyword>
<organism evidence="5 6">
    <name type="scientific">Acidiferrimicrobium australe</name>
    <dbReference type="NCBI Taxonomy" id="2664430"/>
    <lineage>
        <taxon>Bacteria</taxon>
        <taxon>Bacillati</taxon>
        <taxon>Actinomycetota</taxon>
        <taxon>Acidimicrobiia</taxon>
        <taxon>Acidimicrobiales</taxon>
        <taxon>Acidimicrobiaceae</taxon>
        <taxon>Acidiferrimicrobium</taxon>
    </lineage>
</organism>
<protein>
    <submittedName>
        <fullName evidence="5">Pyridoxal-phosphate dependent enzyme</fullName>
    </submittedName>
</protein>
<dbReference type="Proteomes" id="UP000437736">
    <property type="component" value="Unassembled WGS sequence"/>
</dbReference>
<dbReference type="PANTHER" id="PTHR48078:SF6">
    <property type="entry name" value="L-THREONINE DEHYDRATASE CATABOLIC TDCB"/>
    <property type="match status" value="1"/>
</dbReference>
<dbReference type="Pfam" id="PF00291">
    <property type="entry name" value="PALP"/>
    <property type="match status" value="1"/>
</dbReference>